<evidence type="ECO:0000256" key="1">
    <source>
        <dbReference type="SAM" id="MobiDB-lite"/>
    </source>
</evidence>
<dbReference type="EMBL" id="QUMS01000003">
    <property type="protein sequence ID" value="REG07154.1"/>
    <property type="molecule type" value="Genomic_DNA"/>
</dbReference>
<feature type="region of interest" description="Disordered" evidence="1">
    <location>
        <begin position="99"/>
        <end position="135"/>
    </location>
</feature>
<evidence type="ECO:0000259" key="2">
    <source>
        <dbReference type="SMART" id="SM00834"/>
    </source>
</evidence>
<dbReference type="NCBIfam" id="TIGR02605">
    <property type="entry name" value="CxxC_CxxC_SSSS"/>
    <property type="match status" value="1"/>
</dbReference>
<reference evidence="3 4" key="1">
    <citation type="submission" date="2018-08" db="EMBL/GenBank/DDBJ databases">
        <title>Genomic Encyclopedia of Type Strains, Phase IV (KMG-IV): sequencing the most valuable type-strain genomes for metagenomic binning, comparative biology and taxonomic classification.</title>
        <authorList>
            <person name="Goeker M."/>
        </authorList>
    </citation>
    <scope>NUCLEOTIDE SEQUENCE [LARGE SCALE GENOMIC DNA]</scope>
    <source>
        <strain evidence="3 4">DSM 23923</strain>
    </source>
</reference>
<gene>
    <name evidence="3" type="ORF">DFR64_2358</name>
</gene>
<comment type="caution">
    <text evidence="3">The sequence shown here is derived from an EMBL/GenBank/DDBJ whole genome shotgun (WGS) entry which is preliminary data.</text>
</comment>
<dbReference type="AlphaFoldDB" id="A0A3E0A8A4"/>
<dbReference type="SMART" id="SM00834">
    <property type="entry name" value="CxxC_CXXC_SSSS"/>
    <property type="match status" value="1"/>
</dbReference>
<evidence type="ECO:0000313" key="4">
    <source>
        <dbReference type="Proteomes" id="UP000256388"/>
    </source>
</evidence>
<sequence>MIIIENLPIQPEAGVPAYEYICDKCHQSFSLHISYAQYGHVAAACPHCGSEKVTRRIGKVRVSRSDDSRMQQFTDLADERKMEDIDKNPAEIGRMMRQMSQESGAEMGEEFNEVVDRLEHGQTSADLENDLPDPE</sequence>
<proteinExistence type="predicted"/>
<protein>
    <submittedName>
        <fullName evidence="3">Putative FmdB family regulatory protein</fullName>
    </submittedName>
</protein>
<accession>A0A3E0A8A4</accession>
<dbReference type="Pfam" id="PF09723">
    <property type="entry name" value="Zn_ribbon_8"/>
    <property type="match status" value="1"/>
</dbReference>
<dbReference type="Proteomes" id="UP000256388">
    <property type="component" value="Unassembled WGS sequence"/>
</dbReference>
<organism evidence="3 4">
    <name type="scientific">Pelolinea submarina</name>
    <dbReference type="NCBI Taxonomy" id="913107"/>
    <lineage>
        <taxon>Bacteria</taxon>
        <taxon>Bacillati</taxon>
        <taxon>Chloroflexota</taxon>
        <taxon>Anaerolineae</taxon>
        <taxon>Anaerolineales</taxon>
        <taxon>Anaerolineaceae</taxon>
        <taxon>Pelolinea</taxon>
    </lineage>
</organism>
<dbReference type="RefSeq" id="WP_116225630.1">
    <property type="nucleotide sequence ID" value="NZ_QUMS01000003.1"/>
</dbReference>
<name>A0A3E0A8A4_9CHLR</name>
<keyword evidence="4" id="KW-1185">Reference proteome</keyword>
<feature type="domain" description="Putative regulatory protein FmdB zinc ribbon" evidence="2">
    <location>
        <begin position="16"/>
        <end position="58"/>
    </location>
</feature>
<evidence type="ECO:0000313" key="3">
    <source>
        <dbReference type="EMBL" id="REG07154.1"/>
    </source>
</evidence>
<dbReference type="InterPro" id="IPR013429">
    <property type="entry name" value="Regulatory_FmdB_Zinc_ribbon"/>
</dbReference>